<dbReference type="PANTHER" id="PTHR43537:SF50">
    <property type="entry name" value="TRANSCRIPTIONAL REGULATORY PROTEIN"/>
    <property type="match status" value="1"/>
</dbReference>
<dbReference type="SUPFAM" id="SSF46785">
    <property type="entry name" value="Winged helix' DNA-binding domain"/>
    <property type="match status" value="1"/>
</dbReference>
<dbReference type="Pfam" id="PF00392">
    <property type="entry name" value="GntR"/>
    <property type="match status" value="1"/>
</dbReference>
<protein>
    <submittedName>
        <fullName evidence="5">GntR family transcriptional regulator</fullName>
    </submittedName>
</protein>
<accession>A0A3R7Q2H1</accession>
<keyword evidence="1" id="KW-0805">Transcription regulation</keyword>
<organism evidence="5 6">
    <name type="scientific">Paracoccus methylarcula</name>
    <dbReference type="NCBI Taxonomy" id="72022"/>
    <lineage>
        <taxon>Bacteria</taxon>
        <taxon>Pseudomonadati</taxon>
        <taxon>Pseudomonadota</taxon>
        <taxon>Alphaproteobacteria</taxon>
        <taxon>Rhodobacterales</taxon>
        <taxon>Paracoccaceae</taxon>
        <taxon>Paracoccus</taxon>
    </lineage>
</organism>
<dbReference type="InterPro" id="IPR036390">
    <property type="entry name" value="WH_DNA-bd_sf"/>
</dbReference>
<keyword evidence="3" id="KW-0804">Transcription</keyword>
<dbReference type="EMBL" id="PXNQ02000006">
    <property type="protein sequence ID" value="RNF34355.1"/>
    <property type="molecule type" value="Genomic_DNA"/>
</dbReference>
<evidence type="ECO:0000256" key="1">
    <source>
        <dbReference type="ARBA" id="ARBA00023015"/>
    </source>
</evidence>
<dbReference type="PANTHER" id="PTHR43537">
    <property type="entry name" value="TRANSCRIPTIONAL REGULATOR, GNTR FAMILY"/>
    <property type="match status" value="1"/>
</dbReference>
<evidence type="ECO:0000313" key="6">
    <source>
        <dbReference type="Proteomes" id="UP000238137"/>
    </source>
</evidence>
<dbReference type="Gene3D" id="1.10.10.10">
    <property type="entry name" value="Winged helix-like DNA-binding domain superfamily/Winged helix DNA-binding domain"/>
    <property type="match status" value="1"/>
</dbReference>
<keyword evidence="2" id="KW-0238">DNA-binding</keyword>
<dbReference type="CDD" id="cd07377">
    <property type="entry name" value="WHTH_GntR"/>
    <property type="match status" value="1"/>
</dbReference>
<dbReference type="SMART" id="SM00895">
    <property type="entry name" value="FCD"/>
    <property type="match status" value="1"/>
</dbReference>
<evidence type="ECO:0000313" key="5">
    <source>
        <dbReference type="EMBL" id="RNF34355.1"/>
    </source>
</evidence>
<evidence type="ECO:0000256" key="3">
    <source>
        <dbReference type="ARBA" id="ARBA00023163"/>
    </source>
</evidence>
<dbReference type="Pfam" id="PF07729">
    <property type="entry name" value="FCD"/>
    <property type="match status" value="1"/>
</dbReference>
<dbReference type="InterPro" id="IPR036388">
    <property type="entry name" value="WH-like_DNA-bd_sf"/>
</dbReference>
<proteinExistence type="predicted"/>
<keyword evidence="6" id="KW-1185">Reference proteome</keyword>
<dbReference type="InterPro" id="IPR000524">
    <property type="entry name" value="Tscrpt_reg_HTH_GntR"/>
</dbReference>
<comment type="caution">
    <text evidence="5">The sequence shown here is derived from an EMBL/GenBank/DDBJ whole genome shotgun (WGS) entry which is preliminary data.</text>
</comment>
<sequence>MICCDANAMETFRTASPTQRPLRRRALHAEAVEILREMIINGELLPGSRLIEAELCKLFAISRNPLREAFRVLEVEGLVTFYPNRGATVSTISSDEVLQQFEVLANLERIALELAMARMTATDLEQLNQMHARMIDLHGKGQRRECFQNDYDIHNRIVALSANQVLRDLHAGLMIRSRRVRYFALHSQSRWNEAMSEHEAFMQAINDGDCAGAAELMRDHVLRTGTLVGEFVSKRSDASPEMLRTADQDSG</sequence>
<dbReference type="SUPFAM" id="SSF48008">
    <property type="entry name" value="GntR ligand-binding domain-like"/>
    <property type="match status" value="1"/>
</dbReference>
<dbReference type="InterPro" id="IPR011711">
    <property type="entry name" value="GntR_C"/>
</dbReference>
<gene>
    <name evidence="5" type="ORF">A7A09_010630</name>
</gene>
<dbReference type="GO" id="GO:0003677">
    <property type="term" value="F:DNA binding"/>
    <property type="evidence" value="ECO:0007669"/>
    <property type="project" value="UniProtKB-KW"/>
</dbReference>
<dbReference type="InterPro" id="IPR008920">
    <property type="entry name" value="TF_FadR/GntR_C"/>
</dbReference>
<evidence type="ECO:0000259" key="4">
    <source>
        <dbReference type="PROSITE" id="PS50949"/>
    </source>
</evidence>
<dbReference type="Gene3D" id="1.20.120.530">
    <property type="entry name" value="GntR ligand-binding domain-like"/>
    <property type="match status" value="1"/>
</dbReference>
<dbReference type="SMART" id="SM00345">
    <property type="entry name" value="HTH_GNTR"/>
    <property type="match status" value="1"/>
</dbReference>
<dbReference type="PROSITE" id="PS50949">
    <property type="entry name" value="HTH_GNTR"/>
    <property type="match status" value="1"/>
</dbReference>
<reference evidence="5" key="1">
    <citation type="submission" date="2018-05" db="EMBL/GenBank/DDBJ databases">
        <title>Reclassification of Methylarcula marina and Methylarcula terricola as Paracoccus methylarcula sp.nov., comb.nov. and Paracoccus terricola comb.nov.</title>
        <authorList>
            <person name="Shmareva M.N."/>
            <person name="Doronina N.V."/>
            <person name="Vasilenko O.V."/>
            <person name="Tarlachkov S.V."/>
            <person name="Trotsenko Y.A."/>
        </authorList>
    </citation>
    <scope>NUCLEOTIDE SEQUENCE [LARGE SCALE GENOMIC DNA]</scope>
    <source>
        <strain evidence="5">VKM B-2159</strain>
    </source>
</reference>
<dbReference type="AlphaFoldDB" id="A0A3R7Q2H1"/>
<dbReference type="GO" id="GO:0003700">
    <property type="term" value="F:DNA-binding transcription factor activity"/>
    <property type="evidence" value="ECO:0007669"/>
    <property type="project" value="InterPro"/>
</dbReference>
<name>A0A3R7Q2H1_9RHOB</name>
<evidence type="ECO:0000256" key="2">
    <source>
        <dbReference type="ARBA" id="ARBA00023125"/>
    </source>
</evidence>
<dbReference type="Proteomes" id="UP000238137">
    <property type="component" value="Unassembled WGS sequence"/>
</dbReference>
<feature type="domain" description="HTH gntR-type" evidence="4">
    <location>
        <begin position="25"/>
        <end position="92"/>
    </location>
</feature>